<reference evidence="1 2" key="1">
    <citation type="submission" date="2023-02" db="EMBL/GenBank/DDBJ databases">
        <title>Oceanobacillus kimchii IFOP_LL358 isolated form Alexandrium catenella lab strain.</title>
        <authorList>
            <person name="Gajardo G."/>
            <person name="Ueki S."/>
            <person name="Maruyama F."/>
        </authorList>
    </citation>
    <scope>NUCLEOTIDE SEQUENCE [LARGE SCALE GENOMIC DNA]</scope>
    <source>
        <strain evidence="1 2">IFOP_LL358</strain>
    </source>
</reference>
<keyword evidence="2" id="KW-1185">Reference proteome</keyword>
<organism evidence="1 2">
    <name type="scientific">Oceanobacillus kimchii</name>
    <dbReference type="NCBI Taxonomy" id="746691"/>
    <lineage>
        <taxon>Bacteria</taxon>
        <taxon>Bacillati</taxon>
        <taxon>Bacillota</taxon>
        <taxon>Bacilli</taxon>
        <taxon>Bacillales</taxon>
        <taxon>Bacillaceae</taxon>
        <taxon>Oceanobacillus</taxon>
    </lineage>
</organism>
<proteinExistence type="predicted"/>
<sequence>MFVKFEEQDLLELFNSEGESLTGNKDDGQLLYASSILEFSLSIYIRTYEQQVSLFLKYKGKDIFYGDFKNVDEIKKVDNILRILSDEKHLANITFGEEFIIDVKDE</sequence>
<protein>
    <submittedName>
        <fullName evidence="1">Uncharacterized protein</fullName>
    </submittedName>
</protein>
<comment type="caution">
    <text evidence="1">The sequence shown here is derived from an EMBL/GenBank/DDBJ whole genome shotgun (WGS) entry which is preliminary data.</text>
</comment>
<evidence type="ECO:0000313" key="1">
    <source>
        <dbReference type="EMBL" id="GLO68089.1"/>
    </source>
</evidence>
<name>A0ABQ5TQW9_9BACI</name>
<dbReference type="EMBL" id="BSKO01000001">
    <property type="protein sequence ID" value="GLO68089.1"/>
    <property type="molecule type" value="Genomic_DNA"/>
</dbReference>
<evidence type="ECO:0000313" key="2">
    <source>
        <dbReference type="Proteomes" id="UP001275436"/>
    </source>
</evidence>
<accession>A0ABQ5TQW9</accession>
<gene>
    <name evidence="1" type="ORF">MACH08_38730</name>
</gene>
<dbReference type="Proteomes" id="UP001275436">
    <property type="component" value="Unassembled WGS sequence"/>
</dbReference>
<dbReference type="RefSeq" id="WP_317958431.1">
    <property type="nucleotide sequence ID" value="NZ_BSKO01000001.1"/>
</dbReference>